<dbReference type="GO" id="GO:0020037">
    <property type="term" value="F:heme binding"/>
    <property type="evidence" value="ECO:0007669"/>
    <property type="project" value="TreeGrafter"/>
</dbReference>
<feature type="chain" id="PRO_5043819286" evidence="11">
    <location>
        <begin position="20"/>
        <end position="168"/>
    </location>
</feature>
<evidence type="ECO:0000313" key="13">
    <source>
        <dbReference type="Proteomes" id="UP001497382"/>
    </source>
</evidence>
<comment type="caution">
    <text evidence="12">The sequence shown here is derived from an EMBL/GenBank/DDBJ whole genome shotgun (WGS) entry which is preliminary data.</text>
</comment>
<gene>
    <name evidence="12" type="ORF">LARSCL_LOCUS5973</name>
</gene>
<evidence type="ECO:0000256" key="4">
    <source>
        <dbReference type="ARBA" id="ARBA00022448"/>
    </source>
</evidence>
<dbReference type="GO" id="GO:0010008">
    <property type="term" value="C:endosome membrane"/>
    <property type="evidence" value="ECO:0007669"/>
    <property type="project" value="UniProtKB-SubCell"/>
</dbReference>
<keyword evidence="6" id="KW-0967">Endosome</keyword>
<keyword evidence="13" id="KW-1185">Reference proteome</keyword>
<feature type="transmembrane region" description="Helical" evidence="10">
    <location>
        <begin position="82"/>
        <end position="104"/>
    </location>
</feature>
<proteinExistence type="inferred from homology"/>
<evidence type="ECO:0000256" key="8">
    <source>
        <dbReference type="ARBA" id="ARBA00023136"/>
    </source>
</evidence>
<evidence type="ECO:0000256" key="1">
    <source>
        <dbReference type="ARBA" id="ARBA00004155"/>
    </source>
</evidence>
<evidence type="ECO:0000256" key="11">
    <source>
        <dbReference type="SAM" id="SignalP"/>
    </source>
</evidence>
<evidence type="ECO:0000256" key="9">
    <source>
        <dbReference type="ARBA" id="ARBA00023228"/>
    </source>
</evidence>
<keyword evidence="5 10" id="KW-0812">Transmembrane</keyword>
<keyword evidence="11" id="KW-0732">Signal</keyword>
<evidence type="ECO:0000256" key="7">
    <source>
        <dbReference type="ARBA" id="ARBA00022989"/>
    </source>
</evidence>
<comment type="similarity">
    <text evidence="3">Belongs to the HRG family.</text>
</comment>
<evidence type="ECO:0000256" key="5">
    <source>
        <dbReference type="ARBA" id="ARBA00022692"/>
    </source>
</evidence>
<reference evidence="12 13" key="1">
    <citation type="submission" date="2024-04" db="EMBL/GenBank/DDBJ databases">
        <authorList>
            <person name="Rising A."/>
            <person name="Reimegard J."/>
            <person name="Sonavane S."/>
            <person name="Akerstrom W."/>
            <person name="Nylinder S."/>
            <person name="Hedman E."/>
            <person name="Kallberg Y."/>
        </authorList>
    </citation>
    <scope>NUCLEOTIDE SEQUENCE [LARGE SCALE GENOMIC DNA]</scope>
</reference>
<protein>
    <submittedName>
        <fullName evidence="12">Uncharacterized protein</fullName>
    </submittedName>
</protein>
<dbReference type="Pfam" id="PF16954">
    <property type="entry name" value="HRG"/>
    <property type="match status" value="1"/>
</dbReference>
<dbReference type="PANTHER" id="PTHR31525">
    <property type="entry name" value="HEME TRANSPORTER HRG1"/>
    <property type="match status" value="1"/>
</dbReference>
<keyword evidence="7 10" id="KW-1133">Transmembrane helix</keyword>
<keyword evidence="8 10" id="KW-0472">Membrane</keyword>
<comment type="subcellular location">
    <subcellularLocation>
        <location evidence="2">Endosome membrane</location>
        <topology evidence="2">Multi-pass membrane protein</topology>
    </subcellularLocation>
    <subcellularLocation>
        <location evidence="1">Lysosome membrane</location>
        <topology evidence="1">Multi-pass membrane protein</topology>
    </subcellularLocation>
</comment>
<evidence type="ECO:0000256" key="2">
    <source>
        <dbReference type="ARBA" id="ARBA00004337"/>
    </source>
</evidence>
<keyword evidence="4" id="KW-0813">Transport</keyword>
<evidence type="ECO:0000313" key="12">
    <source>
        <dbReference type="EMBL" id="CAL1271718.1"/>
    </source>
</evidence>
<dbReference type="GO" id="GO:0005886">
    <property type="term" value="C:plasma membrane"/>
    <property type="evidence" value="ECO:0007669"/>
    <property type="project" value="TreeGrafter"/>
</dbReference>
<evidence type="ECO:0000256" key="3">
    <source>
        <dbReference type="ARBA" id="ARBA00006203"/>
    </source>
</evidence>
<sequence>PENISLCLCSLCLSYVLFASCVLRQSVSRENILTECENTLRAGLLFHTQGIFAAIVLNLHINYRRRVLHLKYTPESLRMVKLCGLVLSIATLIASVVYFTLMAVYHQGYKLEGNGYGPAAIFSLLAMKWTIMMYFEGRRYERFLVASTSETSPVANGDPPPPYEATKP</sequence>
<dbReference type="GO" id="GO:0005765">
    <property type="term" value="C:lysosomal membrane"/>
    <property type="evidence" value="ECO:0007669"/>
    <property type="project" value="UniProtKB-SubCell"/>
</dbReference>
<feature type="transmembrane region" description="Helical" evidence="10">
    <location>
        <begin position="40"/>
        <end position="61"/>
    </location>
</feature>
<dbReference type="EMBL" id="CAXIEN010000056">
    <property type="protein sequence ID" value="CAL1271718.1"/>
    <property type="molecule type" value="Genomic_DNA"/>
</dbReference>
<accession>A0AAV1ZN13</accession>
<organism evidence="12 13">
    <name type="scientific">Larinioides sclopetarius</name>
    <dbReference type="NCBI Taxonomy" id="280406"/>
    <lineage>
        <taxon>Eukaryota</taxon>
        <taxon>Metazoa</taxon>
        <taxon>Ecdysozoa</taxon>
        <taxon>Arthropoda</taxon>
        <taxon>Chelicerata</taxon>
        <taxon>Arachnida</taxon>
        <taxon>Araneae</taxon>
        <taxon>Araneomorphae</taxon>
        <taxon>Entelegynae</taxon>
        <taxon>Araneoidea</taxon>
        <taxon>Araneidae</taxon>
        <taxon>Larinioides</taxon>
    </lineage>
</organism>
<dbReference type="InterPro" id="IPR026218">
    <property type="entry name" value="HRG"/>
</dbReference>
<dbReference type="Proteomes" id="UP001497382">
    <property type="component" value="Unassembled WGS sequence"/>
</dbReference>
<dbReference type="GO" id="GO:0015232">
    <property type="term" value="F:heme transmembrane transporter activity"/>
    <property type="evidence" value="ECO:0007669"/>
    <property type="project" value="InterPro"/>
</dbReference>
<dbReference type="PANTHER" id="PTHR31525:SF1">
    <property type="entry name" value="HEME TRANSPORTER HRG1"/>
    <property type="match status" value="1"/>
</dbReference>
<keyword evidence="9" id="KW-0458">Lysosome</keyword>
<feature type="non-terminal residue" evidence="12">
    <location>
        <position position="1"/>
    </location>
</feature>
<feature type="signal peptide" evidence="11">
    <location>
        <begin position="1"/>
        <end position="19"/>
    </location>
</feature>
<name>A0AAV1ZN13_9ARAC</name>
<dbReference type="AlphaFoldDB" id="A0AAV1ZN13"/>
<feature type="transmembrane region" description="Helical" evidence="10">
    <location>
        <begin position="116"/>
        <end position="135"/>
    </location>
</feature>
<evidence type="ECO:0000256" key="6">
    <source>
        <dbReference type="ARBA" id="ARBA00022753"/>
    </source>
</evidence>
<evidence type="ECO:0000256" key="10">
    <source>
        <dbReference type="SAM" id="Phobius"/>
    </source>
</evidence>